<dbReference type="GO" id="GO:0004851">
    <property type="term" value="F:uroporphyrin-III C-methyltransferase activity"/>
    <property type="evidence" value="ECO:0007669"/>
    <property type="project" value="UniProtKB-UniRule"/>
</dbReference>
<dbReference type="EC" id="1.3.1.76" evidence="15"/>
<comment type="pathway">
    <text evidence="14 15">Cofactor biosynthesis; adenosylcobalamin biosynthesis; precorrin-2 from uroporphyrinogen III: step 1/1.</text>
</comment>
<feature type="binding site" evidence="15">
    <location>
        <begin position="43"/>
        <end position="44"/>
    </location>
    <ligand>
        <name>NAD(+)</name>
        <dbReference type="ChEBI" id="CHEBI:57540"/>
    </ligand>
</feature>
<gene>
    <name evidence="21" type="primary">cobA</name>
    <name evidence="15" type="synonym">cysG</name>
    <name evidence="21" type="ORF">E3U44_10545</name>
</gene>
<comment type="pathway">
    <text evidence="15">Porphyrin-containing compound metabolism; siroheme biosynthesis; siroheme from sirohydrochlorin: step 1/1.</text>
</comment>
<evidence type="ECO:0000313" key="21">
    <source>
        <dbReference type="EMBL" id="QBQ54905.1"/>
    </source>
</evidence>
<dbReference type="InterPro" id="IPR014777">
    <property type="entry name" value="4pyrrole_Mease_sub1"/>
</dbReference>
<comment type="pathway">
    <text evidence="12 15">Porphyrin-containing compound metabolism; siroheme biosynthesis; precorrin-2 from uroporphyrinogen III: step 1/1.</text>
</comment>
<dbReference type="PROSITE" id="PS00840">
    <property type="entry name" value="SUMT_2"/>
    <property type="match status" value="1"/>
</dbReference>
<feature type="binding site" evidence="15">
    <location>
        <begin position="331"/>
        <end position="332"/>
    </location>
    <ligand>
        <name>S-adenosyl-L-methionine</name>
        <dbReference type="ChEBI" id="CHEBI:59789"/>
    </ligand>
</feature>
<dbReference type="GO" id="GO:0032259">
    <property type="term" value="P:methylation"/>
    <property type="evidence" value="ECO:0007669"/>
    <property type="project" value="UniProtKB-KW"/>
</dbReference>
<dbReference type="InterPro" id="IPR014776">
    <property type="entry name" value="4pyrrole_Mease_sub2"/>
</dbReference>
<dbReference type="UniPathway" id="UPA00262">
    <property type="reaction ID" value="UER00211"/>
</dbReference>
<dbReference type="Pfam" id="PF13241">
    <property type="entry name" value="NAD_binding_7"/>
    <property type="match status" value="1"/>
</dbReference>
<dbReference type="Gene3D" id="3.40.1010.10">
    <property type="entry name" value="Cobalt-precorrin-4 Transmethylase, Domain 1"/>
    <property type="match status" value="1"/>
</dbReference>
<dbReference type="Gene3D" id="1.10.8.210">
    <property type="entry name" value="Sirohaem synthase, dimerisation domain"/>
    <property type="match status" value="1"/>
</dbReference>
<dbReference type="InterPro" id="IPR050161">
    <property type="entry name" value="Siro_Cobalamin_biosynth"/>
</dbReference>
<dbReference type="Proteomes" id="UP000294325">
    <property type="component" value="Chromosome"/>
</dbReference>
<dbReference type="Gene3D" id="3.30.160.110">
    <property type="entry name" value="Siroheme synthase, domain 2"/>
    <property type="match status" value="1"/>
</dbReference>
<feature type="modified residue" description="Phosphoserine" evidence="15">
    <location>
        <position position="128"/>
    </location>
</feature>
<evidence type="ECO:0000259" key="20">
    <source>
        <dbReference type="Pfam" id="PF14824"/>
    </source>
</evidence>
<dbReference type="GO" id="GO:0009236">
    <property type="term" value="P:cobalamin biosynthetic process"/>
    <property type="evidence" value="ECO:0007669"/>
    <property type="project" value="UniProtKB-UniRule"/>
</dbReference>
<dbReference type="InterPro" id="IPR006366">
    <property type="entry name" value="CobA/CysG_C"/>
</dbReference>
<dbReference type="PIRSF" id="PIRSF036426">
    <property type="entry name" value="Sirohaem_synth"/>
    <property type="match status" value="1"/>
</dbReference>
<evidence type="ECO:0000256" key="11">
    <source>
        <dbReference type="ARBA" id="ARBA00023268"/>
    </source>
</evidence>
<dbReference type="SUPFAM" id="SSF75615">
    <property type="entry name" value="Siroheme synthase middle domains-like"/>
    <property type="match status" value="1"/>
</dbReference>
<evidence type="ECO:0000256" key="4">
    <source>
        <dbReference type="ARBA" id="ARBA00022603"/>
    </source>
</evidence>
<keyword evidence="8 15" id="KW-0520">NAD</keyword>
<keyword evidence="11 15" id="KW-0511">Multifunctional enzyme</keyword>
<dbReference type="InterPro" id="IPR028281">
    <property type="entry name" value="Sirohaem_synthase_central"/>
</dbReference>
<keyword evidence="4 15" id="KW-0489">Methyltransferase</keyword>
<accession>A0A4V1AW00</accession>
<dbReference type="InterPro" id="IPR019478">
    <property type="entry name" value="Sirohaem_synthase_dimer_dom"/>
</dbReference>
<dbReference type="HAMAP" id="MF_01646">
    <property type="entry name" value="Siroheme_synth"/>
    <property type="match status" value="1"/>
</dbReference>
<keyword evidence="5 15" id="KW-0808">Transferase</keyword>
<keyword evidence="3 15" id="KW-0169">Cobalamin biosynthesis</keyword>
<dbReference type="AlphaFoldDB" id="A0A4V1AW00"/>
<dbReference type="EC" id="2.1.1.107" evidence="15"/>
<dbReference type="NCBIfam" id="NF004790">
    <property type="entry name" value="PRK06136.1"/>
    <property type="match status" value="1"/>
</dbReference>
<evidence type="ECO:0000256" key="6">
    <source>
        <dbReference type="ARBA" id="ARBA00022691"/>
    </source>
</evidence>
<evidence type="ECO:0000256" key="8">
    <source>
        <dbReference type="ARBA" id="ARBA00023027"/>
    </source>
</evidence>
<keyword evidence="6 15" id="KW-0949">S-adenosyl-L-methionine</keyword>
<dbReference type="GO" id="GO:0043115">
    <property type="term" value="F:precorrin-2 dehydrogenase activity"/>
    <property type="evidence" value="ECO:0007669"/>
    <property type="project" value="UniProtKB-UniRule"/>
</dbReference>
<evidence type="ECO:0000256" key="13">
    <source>
        <dbReference type="ARBA" id="ARBA00047561"/>
    </source>
</evidence>
<comment type="catalytic activity">
    <reaction evidence="15">
        <text>siroheme + 2 H(+) = sirohydrochlorin + Fe(2+)</text>
        <dbReference type="Rhea" id="RHEA:24360"/>
        <dbReference type="ChEBI" id="CHEBI:15378"/>
        <dbReference type="ChEBI" id="CHEBI:29033"/>
        <dbReference type="ChEBI" id="CHEBI:58351"/>
        <dbReference type="ChEBI" id="CHEBI:60052"/>
        <dbReference type="EC" id="4.99.1.4"/>
    </reaction>
</comment>
<evidence type="ECO:0000313" key="22">
    <source>
        <dbReference type="Proteomes" id="UP000294325"/>
    </source>
</evidence>
<dbReference type="InterPro" id="IPR000878">
    <property type="entry name" value="4pyrrol_Mease"/>
</dbReference>
<evidence type="ECO:0000256" key="15">
    <source>
        <dbReference type="HAMAP-Rule" id="MF_01646"/>
    </source>
</evidence>
<comment type="pathway">
    <text evidence="15">Cofactor biosynthesis; adenosylcobalamin biosynthesis; sirohydrochlorin from precorrin-2: step 1/1.</text>
</comment>
<feature type="domain" description="Tetrapyrrole methylase" evidence="18">
    <location>
        <begin position="218"/>
        <end position="427"/>
    </location>
</feature>
<dbReference type="Pfam" id="PF10414">
    <property type="entry name" value="CysG_dimeriser"/>
    <property type="match status" value="1"/>
</dbReference>
<dbReference type="PANTHER" id="PTHR45790:SF1">
    <property type="entry name" value="SIROHEME SYNTHASE"/>
    <property type="match status" value="1"/>
</dbReference>
<feature type="region of interest" description="Precorrin-2 dehydrogenase / sirohydrochlorin ferrochelatase" evidence="15">
    <location>
        <begin position="1"/>
        <end position="203"/>
    </location>
</feature>
<comment type="similarity">
    <text evidence="15">In the C-terminal section; belongs to the precorrin methyltransferase family.</text>
</comment>
<keyword evidence="15" id="KW-0597">Phosphoprotein</keyword>
<evidence type="ECO:0000256" key="17">
    <source>
        <dbReference type="RuleBase" id="RU003960"/>
    </source>
</evidence>
<evidence type="ECO:0000256" key="2">
    <source>
        <dbReference type="ARBA" id="ARBA00005879"/>
    </source>
</evidence>
<dbReference type="FunFam" id="3.30.950.10:FF:000001">
    <property type="entry name" value="Siroheme synthase"/>
    <property type="match status" value="1"/>
</dbReference>
<dbReference type="FunFam" id="3.40.1010.10:FF:000001">
    <property type="entry name" value="Siroheme synthase"/>
    <property type="match status" value="1"/>
</dbReference>
<dbReference type="FunFam" id="3.30.160.110:FF:000001">
    <property type="entry name" value="Siroheme synthase"/>
    <property type="match status" value="1"/>
</dbReference>
<evidence type="ECO:0000256" key="10">
    <source>
        <dbReference type="ARBA" id="ARBA00023244"/>
    </source>
</evidence>
<feature type="active site" description="Proton donor" evidence="15 16">
    <location>
        <position position="270"/>
    </location>
</feature>
<evidence type="ECO:0000259" key="19">
    <source>
        <dbReference type="Pfam" id="PF10414"/>
    </source>
</evidence>
<feature type="region of interest" description="Uroporphyrinogen-III C-methyltransferase" evidence="15">
    <location>
        <begin position="216"/>
        <end position="461"/>
    </location>
</feature>
<keyword evidence="10 15" id="KW-0627">Porphyrin biosynthesis</keyword>
<dbReference type="InterPro" id="IPR006367">
    <property type="entry name" value="Sirohaem_synthase_N"/>
</dbReference>
<evidence type="ECO:0000259" key="18">
    <source>
        <dbReference type="Pfam" id="PF00590"/>
    </source>
</evidence>
<keyword evidence="9 15" id="KW-0456">Lyase</keyword>
<keyword evidence="22" id="KW-1185">Reference proteome</keyword>
<sequence>MQYLPIFLNVRGQRCLVVGGGAVATRKVALLRRVGAVVKVVALEVHEQLWEWANKGEIVVQQASFSEAEMKGCRLVIAATDDQSLNERVYHLAKAQGILVNVADCPRLCDFILPSIVDRSPVVVAVSSGGSSPVLARLLRARLETLIPYTYARLGQFAARYRSQVKQRIAGASARRIFWEKVLQGSIAEKIFSGQESEAERALEAALEEGTTPTQGEVYLVGAGPGDPDLLTFRALRLMQQADVVFYDRLVSAEILDLVRREAERIYVGKRRAWHTVRQEEINEMLVHFARQGQRVLRLKGGDPFIFGRGGEEIATLAGEGIPFQVVPGITAASGCACYAGIPLTHRDHAHACIFVTGQLKEGRLSLNWQSLVQPKQTIVVYMGLLGIEILCQELITHGMPSTMPAALVQQGTTSQQRVLTGTLATLPGIVKGEEIHAPTLIIIGEVVSLYPQLAWFNAVD</sequence>
<comment type="function">
    <text evidence="15">Multifunctional enzyme that catalyzes the SAM-dependent methylations of uroporphyrinogen III at position C-2 and C-7 to form precorrin-2 via precorrin-1. Then it catalyzes the NAD-dependent ring dehydrogenation of precorrin-2 to yield sirohydrochlorin. Finally, it catalyzes the ferrochelation of sirohydrochlorin to yield siroheme.</text>
</comment>
<evidence type="ECO:0000256" key="16">
    <source>
        <dbReference type="PIRSR" id="PIRSR036426-1"/>
    </source>
</evidence>
<evidence type="ECO:0000256" key="12">
    <source>
        <dbReference type="ARBA" id="ARBA00025705"/>
    </source>
</evidence>
<comment type="similarity">
    <text evidence="15">In the N-terminal section; belongs to the precorrin-2 dehydrogenase / sirohydrochlorin ferrochelatase family.</text>
</comment>
<feature type="binding site" evidence="15">
    <location>
        <position position="412"/>
    </location>
    <ligand>
        <name>S-adenosyl-L-methionine</name>
        <dbReference type="ChEBI" id="CHEBI:59789"/>
    </ligand>
</feature>
<dbReference type="Gene3D" id="3.40.50.720">
    <property type="entry name" value="NAD(P)-binding Rossmann-like Domain"/>
    <property type="match status" value="1"/>
</dbReference>
<name>A0A4V1AW00_9GAMM</name>
<feature type="domain" description="Sirohaem synthase dimerisation" evidence="19">
    <location>
        <begin position="151"/>
        <end position="207"/>
    </location>
</feature>
<feature type="binding site" evidence="15">
    <location>
        <position position="225"/>
    </location>
    <ligand>
        <name>S-adenosyl-L-methionine</name>
        <dbReference type="ChEBI" id="CHEBI:59789"/>
    </ligand>
</feature>
<dbReference type="PANTHER" id="PTHR45790">
    <property type="entry name" value="SIROHEME SYNTHASE-RELATED"/>
    <property type="match status" value="1"/>
</dbReference>
<dbReference type="SUPFAM" id="SSF53790">
    <property type="entry name" value="Tetrapyrrole methylase"/>
    <property type="match status" value="1"/>
</dbReference>
<dbReference type="SUPFAM" id="SSF51735">
    <property type="entry name" value="NAD(P)-binding Rossmann-fold domains"/>
    <property type="match status" value="1"/>
</dbReference>
<dbReference type="InterPro" id="IPR037115">
    <property type="entry name" value="Sirohaem_synt_dimer_dom_sf"/>
</dbReference>
<protein>
    <recommendedName>
        <fullName evidence="15">Siroheme synthase</fullName>
    </recommendedName>
    <domain>
        <recommendedName>
            <fullName evidence="15">Uroporphyrinogen-III C-methyltransferase</fullName>
            <shortName evidence="15">Urogen III methylase</shortName>
            <ecNumber evidence="15">2.1.1.107</ecNumber>
        </recommendedName>
        <alternativeName>
            <fullName evidence="15">SUMT</fullName>
        </alternativeName>
        <alternativeName>
            <fullName evidence="15">Uroporphyrinogen III methylase</fullName>
            <shortName evidence="15">UROM</shortName>
        </alternativeName>
    </domain>
    <domain>
        <recommendedName>
            <fullName evidence="15">Precorrin-2 dehydrogenase</fullName>
            <ecNumber evidence="15">1.3.1.76</ecNumber>
        </recommendedName>
    </domain>
    <domain>
        <recommendedName>
            <fullName evidence="15">Sirohydrochlorin ferrochelatase</fullName>
            <ecNumber evidence="15">4.99.1.4</ecNumber>
        </recommendedName>
    </domain>
</protein>
<evidence type="ECO:0000256" key="1">
    <source>
        <dbReference type="ARBA" id="ARBA00005010"/>
    </source>
</evidence>
<dbReference type="RefSeq" id="WP_134358110.1">
    <property type="nucleotide sequence ID" value="NZ_CP038033.1"/>
</dbReference>
<dbReference type="NCBIfam" id="TIGR01469">
    <property type="entry name" value="cobA_cysG_Cterm"/>
    <property type="match status" value="1"/>
</dbReference>
<evidence type="ECO:0000256" key="7">
    <source>
        <dbReference type="ARBA" id="ARBA00023002"/>
    </source>
</evidence>
<dbReference type="NCBIfam" id="TIGR01470">
    <property type="entry name" value="cysG_Nterm"/>
    <property type="match status" value="1"/>
</dbReference>
<feature type="binding site" evidence="15">
    <location>
        <position position="383"/>
    </location>
    <ligand>
        <name>S-adenosyl-L-methionine</name>
        <dbReference type="ChEBI" id="CHEBI:59789"/>
    </ligand>
</feature>
<reference evidence="21 22" key="1">
    <citation type="submission" date="2019-03" db="EMBL/GenBank/DDBJ databases">
        <title>The genome sequence of Nitrosococcus wardiae strain D1FHST reveals the archetypal metabolic capacity of ammonia-oxidizing Gammaproteobacteria.</title>
        <authorList>
            <person name="Wang L."/>
            <person name="Lim C.K."/>
            <person name="Hanson T.E."/>
            <person name="Dang H."/>
            <person name="Klotz M.G."/>
        </authorList>
    </citation>
    <scope>NUCLEOTIDE SEQUENCE [LARGE SCALE GENOMIC DNA]</scope>
    <source>
        <strain evidence="21 22">D1FHS</strain>
    </source>
</reference>
<comment type="catalytic activity">
    <reaction evidence="15">
        <text>uroporphyrinogen III + 2 S-adenosyl-L-methionine = precorrin-2 + 2 S-adenosyl-L-homocysteine + H(+)</text>
        <dbReference type="Rhea" id="RHEA:32459"/>
        <dbReference type="ChEBI" id="CHEBI:15378"/>
        <dbReference type="ChEBI" id="CHEBI:57308"/>
        <dbReference type="ChEBI" id="CHEBI:57856"/>
        <dbReference type="ChEBI" id="CHEBI:58827"/>
        <dbReference type="ChEBI" id="CHEBI:59789"/>
        <dbReference type="EC" id="2.1.1.107"/>
    </reaction>
</comment>
<dbReference type="NCBIfam" id="NF007922">
    <property type="entry name" value="PRK10637.1"/>
    <property type="match status" value="1"/>
</dbReference>
<dbReference type="EC" id="4.99.1.4" evidence="15"/>
<dbReference type="Pfam" id="PF14824">
    <property type="entry name" value="Sirohm_synth_M"/>
    <property type="match status" value="1"/>
</dbReference>
<evidence type="ECO:0000256" key="14">
    <source>
        <dbReference type="ARBA" id="ARBA00060548"/>
    </source>
</evidence>
<dbReference type="Gene3D" id="3.30.950.10">
    <property type="entry name" value="Methyltransferase, Cobalt-precorrin-4 Transmethylase, Domain 2"/>
    <property type="match status" value="1"/>
</dbReference>
<dbReference type="GO" id="GO:0051266">
    <property type="term" value="F:sirohydrochlorin ferrochelatase activity"/>
    <property type="evidence" value="ECO:0007669"/>
    <property type="project" value="UniProtKB-EC"/>
</dbReference>
<feature type="binding site" evidence="15">
    <location>
        <position position="306"/>
    </location>
    <ligand>
        <name>S-adenosyl-L-methionine</name>
        <dbReference type="ChEBI" id="CHEBI:59789"/>
    </ligand>
</feature>
<feature type="domain" description="Siroheme synthase central" evidence="20">
    <location>
        <begin position="124"/>
        <end position="144"/>
    </location>
</feature>
<evidence type="ECO:0000256" key="9">
    <source>
        <dbReference type="ARBA" id="ARBA00023239"/>
    </source>
</evidence>
<feature type="binding site" evidence="15">
    <location>
        <begin position="301"/>
        <end position="303"/>
    </location>
    <ligand>
        <name>S-adenosyl-L-methionine</name>
        <dbReference type="ChEBI" id="CHEBI:59789"/>
    </ligand>
</feature>
<dbReference type="InterPro" id="IPR035996">
    <property type="entry name" value="4pyrrol_Methylase_sf"/>
</dbReference>
<dbReference type="InterPro" id="IPR036291">
    <property type="entry name" value="NAD(P)-bd_dom_sf"/>
</dbReference>
<proteinExistence type="inferred from homology"/>
<dbReference type="UniPathway" id="UPA00148">
    <property type="reaction ID" value="UER00211"/>
</dbReference>
<dbReference type="CDD" id="cd11642">
    <property type="entry name" value="SUMT"/>
    <property type="match status" value="1"/>
</dbReference>
<comment type="similarity">
    <text evidence="2 17">Belongs to the precorrin methyltransferase family.</text>
</comment>
<keyword evidence="7 15" id="KW-0560">Oxidoreductase</keyword>
<feature type="active site" description="Proton acceptor" evidence="15 16">
    <location>
        <position position="248"/>
    </location>
</feature>
<evidence type="ECO:0000256" key="5">
    <source>
        <dbReference type="ARBA" id="ARBA00022679"/>
    </source>
</evidence>
<comment type="pathway">
    <text evidence="1 15">Porphyrin-containing compound metabolism; siroheme biosynthesis; sirohydrochlorin from precorrin-2: step 1/1.</text>
</comment>
<feature type="binding site" evidence="15">
    <location>
        <begin position="22"/>
        <end position="23"/>
    </location>
    <ligand>
        <name>NAD(+)</name>
        <dbReference type="ChEBI" id="CHEBI:57540"/>
    </ligand>
</feature>
<dbReference type="EMBL" id="CP038033">
    <property type="protein sequence ID" value="QBQ54905.1"/>
    <property type="molecule type" value="Genomic_DNA"/>
</dbReference>
<dbReference type="KEGG" id="nwr:E3U44_10545"/>
<dbReference type="Pfam" id="PF00590">
    <property type="entry name" value="TP_methylase"/>
    <property type="match status" value="1"/>
</dbReference>
<dbReference type="GO" id="GO:0051287">
    <property type="term" value="F:NAD binding"/>
    <property type="evidence" value="ECO:0007669"/>
    <property type="project" value="InterPro"/>
</dbReference>
<evidence type="ECO:0000256" key="3">
    <source>
        <dbReference type="ARBA" id="ARBA00022573"/>
    </source>
</evidence>
<dbReference type="OrthoDB" id="9815856at2"/>
<dbReference type="InterPro" id="IPR003043">
    <property type="entry name" value="Uropor_MeTrfase_CS"/>
</dbReference>
<comment type="catalytic activity">
    <reaction evidence="13 15">
        <text>precorrin-2 + NAD(+) = sirohydrochlorin + NADH + 2 H(+)</text>
        <dbReference type="Rhea" id="RHEA:15613"/>
        <dbReference type="ChEBI" id="CHEBI:15378"/>
        <dbReference type="ChEBI" id="CHEBI:57540"/>
        <dbReference type="ChEBI" id="CHEBI:57945"/>
        <dbReference type="ChEBI" id="CHEBI:58351"/>
        <dbReference type="ChEBI" id="CHEBI:58827"/>
        <dbReference type="EC" id="1.3.1.76"/>
    </reaction>
</comment>
<dbReference type="InterPro" id="IPR012409">
    <property type="entry name" value="Sirohaem_synth"/>
</dbReference>
<dbReference type="GO" id="GO:0019354">
    <property type="term" value="P:siroheme biosynthetic process"/>
    <property type="evidence" value="ECO:0007669"/>
    <property type="project" value="UniProtKB-UniRule"/>
</dbReference>
<organism evidence="21 22">
    <name type="scientific">Nitrosococcus wardiae</name>
    <dbReference type="NCBI Taxonomy" id="1814290"/>
    <lineage>
        <taxon>Bacteria</taxon>
        <taxon>Pseudomonadati</taxon>
        <taxon>Pseudomonadota</taxon>
        <taxon>Gammaproteobacteria</taxon>
        <taxon>Chromatiales</taxon>
        <taxon>Chromatiaceae</taxon>
        <taxon>Nitrosococcus</taxon>
    </lineage>
</organism>